<accession>A0A2S2R113</accession>
<dbReference type="PANTHER" id="PTHR47331">
    <property type="entry name" value="PHD-TYPE DOMAIN-CONTAINING PROTEIN"/>
    <property type="match status" value="1"/>
</dbReference>
<dbReference type="GO" id="GO:0003676">
    <property type="term" value="F:nucleic acid binding"/>
    <property type="evidence" value="ECO:0007669"/>
    <property type="project" value="InterPro"/>
</dbReference>
<organism evidence="1">
    <name type="scientific">Sipha flava</name>
    <name type="common">yellow sugarcane aphid</name>
    <dbReference type="NCBI Taxonomy" id="143950"/>
    <lineage>
        <taxon>Eukaryota</taxon>
        <taxon>Metazoa</taxon>
        <taxon>Ecdysozoa</taxon>
        <taxon>Arthropoda</taxon>
        <taxon>Hexapoda</taxon>
        <taxon>Insecta</taxon>
        <taxon>Pterygota</taxon>
        <taxon>Neoptera</taxon>
        <taxon>Paraneoptera</taxon>
        <taxon>Hemiptera</taxon>
        <taxon>Sternorrhyncha</taxon>
        <taxon>Aphidomorpha</taxon>
        <taxon>Aphidoidea</taxon>
        <taxon>Aphididae</taxon>
        <taxon>Sipha</taxon>
    </lineage>
</organism>
<dbReference type="InterPro" id="IPR012337">
    <property type="entry name" value="RNaseH-like_sf"/>
</dbReference>
<evidence type="ECO:0008006" key="2">
    <source>
        <dbReference type="Google" id="ProtNLM"/>
    </source>
</evidence>
<dbReference type="InterPro" id="IPR036397">
    <property type="entry name" value="RNaseH_sf"/>
</dbReference>
<proteinExistence type="predicted"/>
<dbReference type="OrthoDB" id="6625768at2759"/>
<protein>
    <recommendedName>
        <fullName evidence="2">Integrase zinc-binding domain-containing protein</fullName>
    </recommendedName>
</protein>
<gene>
    <name evidence="1" type="ORF">g.63581</name>
</gene>
<name>A0A2S2R113_9HEMI</name>
<dbReference type="Gene3D" id="3.30.420.10">
    <property type="entry name" value="Ribonuclease H-like superfamily/Ribonuclease H"/>
    <property type="match status" value="1"/>
</dbReference>
<sequence>MNISISNSMNHPIILLSANQVTRLLFKYEYIRLLHVGPLALLAHVNNHYWVIRGRCIARSTVRHCIQCFKISPRFVSTFMALLPRERVTVARPFARTGVDYGPVMVRSGLTKVISLKSYVYMFVCLVTRAVHLELVSLFSAEDFISTLSRFMVRRGKFRELFSDNGTNSGGADRILQTHIQESKNSTKVHNFLSS</sequence>
<dbReference type="SUPFAM" id="SSF53098">
    <property type="entry name" value="Ribonuclease H-like"/>
    <property type="match status" value="1"/>
</dbReference>
<reference evidence="1" key="1">
    <citation type="submission" date="2018-04" db="EMBL/GenBank/DDBJ databases">
        <title>Transcriptome assembly of Sipha flava.</title>
        <authorList>
            <person name="Scully E.D."/>
            <person name="Geib S.M."/>
            <person name="Palmer N.A."/>
            <person name="Koch K."/>
            <person name="Bradshaw J."/>
            <person name="Heng-Moss T."/>
            <person name="Sarath G."/>
        </authorList>
    </citation>
    <scope>NUCLEOTIDE SEQUENCE</scope>
</reference>
<dbReference type="AlphaFoldDB" id="A0A2S2R113"/>
<dbReference type="EMBL" id="GGMS01014247">
    <property type="protein sequence ID" value="MBY83450.1"/>
    <property type="molecule type" value="Transcribed_RNA"/>
</dbReference>
<evidence type="ECO:0000313" key="1">
    <source>
        <dbReference type="EMBL" id="MBY83450.1"/>
    </source>
</evidence>